<dbReference type="InterPro" id="IPR025493">
    <property type="entry name" value="DUF4384"/>
</dbReference>
<feature type="domain" description="DUF4384" evidence="2">
    <location>
        <begin position="162"/>
        <end position="238"/>
    </location>
</feature>
<evidence type="ECO:0000259" key="2">
    <source>
        <dbReference type="Pfam" id="PF14326"/>
    </source>
</evidence>
<feature type="transmembrane region" description="Helical" evidence="1">
    <location>
        <begin position="7"/>
        <end position="24"/>
    </location>
</feature>
<dbReference type="Proteomes" id="UP000321464">
    <property type="component" value="Unassembled WGS sequence"/>
</dbReference>
<sequence>MGQLIRYGAPAAALVLIVVLFVFYKVSSHDSCSSELLVAGEKLDFQAAFDKLKLDGAASPAAQQKITEQLQFYIESSARLCRQLKAGEITSAEYLKRNDVASAWYMNILQLAASGKLRTVTADASTALTAAPTVASNAAPEALATVTLTTSNGAILPDGATVHTGDRIALSISLPKPSYVYVLDFGTSGSLGRAFPASGASDNPASGTIRIPSDPAKFLKVGGPPGVERIMVFVSDKPDPQLESVSALTSGAKPEAARAAQQVAVVRDLFAEPQPPRPPAAKPIPVELRSRFGKAAVTIALRNAS</sequence>
<accession>A0A512ALM4</accession>
<keyword evidence="1" id="KW-0472">Membrane</keyword>
<evidence type="ECO:0000313" key="4">
    <source>
        <dbReference type="Proteomes" id="UP000321464"/>
    </source>
</evidence>
<keyword evidence="1" id="KW-1133">Transmembrane helix</keyword>
<dbReference type="EMBL" id="BJYR01000015">
    <property type="protein sequence ID" value="GEO00574.1"/>
    <property type="molecule type" value="Genomic_DNA"/>
</dbReference>
<name>A0A512ALM4_9SPHN</name>
<organism evidence="3 4">
    <name type="scientific">Novosphingobium sediminis</name>
    <dbReference type="NCBI Taxonomy" id="707214"/>
    <lineage>
        <taxon>Bacteria</taxon>
        <taxon>Pseudomonadati</taxon>
        <taxon>Pseudomonadota</taxon>
        <taxon>Alphaproteobacteria</taxon>
        <taxon>Sphingomonadales</taxon>
        <taxon>Sphingomonadaceae</taxon>
        <taxon>Novosphingobium</taxon>
    </lineage>
</organism>
<dbReference type="Pfam" id="PF14326">
    <property type="entry name" value="DUF4384"/>
    <property type="match status" value="1"/>
</dbReference>
<comment type="caution">
    <text evidence="3">The sequence shown here is derived from an EMBL/GenBank/DDBJ whole genome shotgun (WGS) entry which is preliminary data.</text>
</comment>
<reference evidence="3 4" key="1">
    <citation type="submission" date="2019-07" db="EMBL/GenBank/DDBJ databases">
        <title>Whole genome shotgun sequence of Novosphingobium sediminis NBRC 106119.</title>
        <authorList>
            <person name="Hosoyama A."/>
            <person name="Uohara A."/>
            <person name="Ohji S."/>
            <person name="Ichikawa N."/>
        </authorList>
    </citation>
    <scope>NUCLEOTIDE SEQUENCE [LARGE SCALE GENOMIC DNA]</scope>
    <source>
        <strain evidence="3 4">NBRC 106119</strain>
    </source>
</reference>
<dbReference type="AlphaFoldDB" id="A0A512ALM4"/>
<protein>
    <recommendedName>
        <fullName evidence="2">DUF4384 domain-containing protein</fullName>
    </recommendedName>
</protein>
<proteinExistence type="predicted"/>
<evidence type="ECO:0000313" key="3">
    <source>
        <dbReference type="EMBL" id="GEO00574.1"/>
    </source>
</evidence>
<keyword evidence="1" id="KW-0812">Transmembrane</keyword>
<gene>
    <name evidence="3" type="ORF">NSE01_24060</name>
</gene>
<keyword evidence="4" id="KW-1185">Reference proteome</keyword>
<evidence type="ECO:0000256" key="1">
    <source>
        <dbReference type="SAM" id="Phobius"/>
    </source>
</evidence>